<protein>
    <submittedName>
        <fullName evidence="2">Uncharacterized protein</fullName>
    </submittedName>
</protein>
<reference evidence="2" key="1">
    <citation type="submission" date="2022-01" db="EMBL/GenBank/DDBJ databases">
        <authorList>
            <person name="King R."/>
        </authorList>
    </citation>
    <scope>NUCLEOTIDE SEQUENCE</scope>
</reference>
<accession>A0A9N9ST50</accession>
<evidence type="ECO:0000256" key="1">
    <source>
        <dbReference type="SAM" id="MobiDB-lite"/>
    </source>
</evidence>
<gene>
    <name evidence="2" type="ORF">DIABBA_LOCUS2773</name>
</gene>
<feature type="compositionally biased region" description="Polar residues" evidence="1">
    <location>
        <begin position="37"/>
        <end position="50"/>
    </location>
</feature>
<dbReference type="OrthoDB" id="5575at2759"/>
<feature type="compositionally biased region" description="Polar residues" evidence="1">
    <location>
        <begin position="112"/>
        <end position="121"/>
    </location>
</feature>
<dbReference type="AlphaFoldDB" id="A0A9N9ST50"/>
<name>A0A9N9ST50_DIABA</name>
<feature type="region of interest" description="Disordered" evidence="1">
    <location>
        <begin position="18"/>
        <end position="54"/>
    </location>
</feature>
<evidence type="ECO:0000313" key="2">
    <source>
        <dbReference type="EMBL" id="CAG9828889.1"/>
    </source>
</evidence>
<proteinExistence type="predicted"/>
<feature type="region of interest" description="Disordered" evidence="1">
    <location>
        <begin position="108"/>
        <end position="164"/>
    </location>
</feature>
<feature type="region of interest" description="Disordered" evidence="1">
    <location>
        <begin position="218"/>
        <end position="264"/>
    </location>
</feature>
<evidence type="ECO:0000313" key="3">
    <source>
        <dbReference type="Proteomes" id="UP001153709"/>
    </source>
</evidence>
<feature type="compositionally biased region" description="Polar residues" evidence="1">
    <location>
        <begin position="143"/>
        <end position="154"/>
    </location>
</feature>
<keyword evidence="3" id="KW-1185">Reference proteome</keyword>
<organism evidence="2 3">
    <name type="scientific">Diabrotica balteata</name>
    <name type="common">Banded cucumber beetle</name>
    <dbReference type="NCBI Taxonomy" id="107213"/>
    <lineage>
        <taxon>Eukaryota</taxon>
        <taxon>Metazoa</taxon>
        <taxon>Ecdysozoa</taxon>
        <taxon>Arthropoda</taxon>
        <taxon>Hexapoda</taxon>
        <taxon>Insecta</taxon>
        <taxon>Pterygota</taxon>
        <taxon>Neoptera</taxon>
        <taxon>Endopterygota</taxon>
        <taxon>Coleoptera</taxon>
        <taxon>Polyphaga</taxon>
        <taxon>Cucujiformia</taxon>
        <taxon>Chrysomeloidea</taxon>
        <taxon>Chrysomelidae</taxon>
        <taxon>Galerucinae</taxon>
        <taxon>Diabroticina</taxon>
        <taxon>Diabroticites</taxon>
        <taxon>Diabrotica</taxon>
    </lineage>
</organism>
<dbReference type="EMBL" id="OU898277">
    <property type="protein sequence ID" value="CAG9828889.1"/>
    <property type="molecule type" value="Genomic_DNA"/>
</dbReference>
<sequence>MANIFEILKRYERREESEKRNHFSAFRKPQKTKMTHNRSFPDSTVHSHPSMSPIFDPEDNQYALDTEYYSNNQKNVKWKSPLVFSPGIKFSPNNSFFNSSKENVENDCHNYSFDTNTTSSPRAPRKQPSKVQRTPKLSKRNSSKQASINSNQFPLSDKDYERSQEFRKSKEIDNIEKFSNICSTQLLDGFKTKSTTGTPKILPHSAPNNAVDYYSQLMPLSNRRKARQTPKRERNSSPEDENKENVENIDNLESESIPSVKETSKLDLNSSRAIFNSQHEDDLSEDDLDVSIPHLSNKYLPHNISNEFNPRSQEYIDSKIRNNYPFYPDDFPRRHEVVAPDGYYGYDSVPYRNPYRPPRLMTQPVHCSRYVDYGQPGKTYRTGMPMKSYSQQGYAQRDMMPVSLSQQYVSVDPCCGNMYQTEMAQPMAPLQRTASSEEYAESRPFPLQNITNTNLTTPSSRKIYRDNEVPNSDLNSSFRIQNTPYPRYHNQNIPVAYPQIHSPEYSGYFPRMEQAVPYGYAPEVHAYHNVTPVDKEYLMNKYWGSFNSHE</sequence>
<dbReference type="Proteomes" id="UP001153709">
    <property type="component" value="Chromosome 2"/>
</dbReference>